<organism evidence="2">
    <name type="scientific">Guillardia theta (strain CCMP2712)</name>
    <name type="common">Cryptophyte</name>
    <dbReference type="NCBI Taxonomy" id="905079"/>
    <lineage>
        <taxon>Eukaryota</taxon>
        <taxon>Cryptophyceae</taxon>
        <taxon>Pyrenomonadales</taxon>
        <taxon>Geminigeraceae</taxon>
        <taxon>Guillardia</taxon>
    </lineage>
</organism>
<reference evidence="2 4" key="1">
    <citation type="journal article" date="2012" name="Nature">
        <title>Algal genomes reveal evolutionary mosaicism and the fate of nucleomorphs.</title>
        <authorList>
            <consortium name="DOE Joint Genome Institute"/>
            <person name="Curtis B.A."/>
            <person name="Tanifuji G."/>
            <person name="Burki F."/>
            <person name="Gruber A."/>
            <person name="Irimia M."/>
            <person name="Maruyama S."/>
            <person name="Arias M.C."/>
            <person name="Ball S.G."/>
            <person name="Gile G.H."/>
            <person name="Hirakawa Y."/>
            <person name="Hopkins J.F."/>
            <person name="Kuo A."/>
            <person name="Rensing S.A."/>
            <person name="Schmutz J."/>
            <person name="Symeonidi A."/>
            <person name="Elias M."/>
            <person name="Eveleigh R.J."/>
            <person name="Herman E.K."/>
            <person name="Klute M.J."/>
            <person name="Nakayama T."/>
            <person name="Obornik M."/>
            <person name="Reyes-Prieto A."/>
            <person name="Armbrust E.V."/>
            <person name="Aves S.J."/>
            <person name="Beiko R.G."/>
            <person name="Coutinho P."/>
            <person name="Dacks J.B."/>
            <person name="Durnford D.G."/>
            <person name="Fast N.M."/>
            <person name="Green B.R."/>
            <person name="Grisdale C.J."/>
            <person name="Hempel F."/>
            <person name="Henrissat B."/>
            <person name="Hoppner M.P."/>
            <person name="Ishida K."/>
            <person name="Kim E."/>
            <person name="Koreny L."/>
            <person name="Kroth P.G."/>
            <person name="Liu Y."/>
            <person name="Malik S.B."/>
            <person name="Maier U.G."/>
            <person name="McRose D."/>
            <person name="Mock T."/>
            <person name="Neilson J.A."/>
            <person name="Onodera N.T."/>
            <person name="Poole A.M."/>
            <person name="Pritham E.J."/>
            <person name="Richards T.A."/>
            <person name="Rocap G."/>
            <person name="Roy S.W."/>
            <person name="Sarai C."/>
            <person name="Schaack S."/>
            <person name="Shirato S."/>
            <person name="Slamovits C.H."/>
            <person name="Spencer D.F."/>
            <person name="Suzuki S."/>
            <person name="Worden A.Z."/>
            <person name="Zauner S."/>
            <person name="Barry K."/>
            <person name="Bell C."/>
            <person name="Bharti A.K."/>
            <person name="Crow J.A."/>
            <person name="Grimwood J."/>
            <person name="Kramer R."/>
            <person name="Lindquist E."/>
            <person name="Lucas S."/>
            <person name="Salamov A."/>
            <person name="McFadden G.I."/>
            <person name="Lane C.E."/>
            <person name="Keeling P.J."/>
            <person name="Gray M.W."/>
            <person name="Grigoriev I.V."/>
            <person name="Archibald J.M."/>
        </authorList>
    </citation>
    <scope>NUCLEOTIDE SEQUENCE</scope>
    <source>
        <strain evidence="2 4">CCMP2712</strain>
    </source>
</reference>
<gene>
    <name evidence="2" type="ORF">GUITHDRAFT_102816</name>
</gene>
<evidence type="ECO:0000313" key="3">
    <source>
        <dbReference type="EnsemblProtists" id="EKX51553"/>
    </source>
</evidence>
<dbReference type="AlphaFoldDB" id="L1JTY8"/>
<evidence type="ECO:0000313" key="4">
    <source>
        <dbReference type="Proteomes" id="UP000011087"/>
    </source>
</evidence>
<dbReference type="KEGG" id="gtt:GUITHDRAFT_102816"/>
<dbReference type="HOGENOM" id="CLU_2125807_0_0_1"/>
<protein>
    <submittedName>
        <fullName evidence="2 3">Uncharacterized protein</fullName>
    </submittedName>
</protein>
<dbReference type="PaxDb" id="55529-EKX51553"/>
<keyword evidence="1" id="KW-0175">Coiled coil</keyword>
<feature type="coiled-coil region" evidence="1">
    <location>
        <begin position="1"/>
        <end position="47"/>
    </location>
</feature>
<reference evidence="4" key="2">
    <citation type="submission" date="2012-11" db="EMBL/GenBank/DDBJ databases">
        <authorList>
            <person name="Kuo A."/>
            <person name="Curtis B.A."/>
            <person name="Tanifuji G."/>
            <person name="Burki F."/>
            <person name="Gruber A."/>
            <person name="Irimia M."/>
            <person name="Maruyama S."/>
            <person name="Arias M.C."/>
            <person name="Ball S.G."/>
            <person name="Gile G.H."/>
            <person name="Hirakawa Y."/>
            <person name="Hopkins J.F."/>
            <person name="Rensing S.A."/>
            <person name="Schmutz J."/>
            <person name="Symeonidi A."/>
            <person name="Elias M."/>
            <person name="Eveleigh R.J."/>
            <person name="Herman E.K."/>
            <person name="Klute M.J."/>
            <person name="Nakayama T."/>
            <person name="Obornik M."/>
            <person name="Reyes-Prieto A."/>
            <person name="Armbrust E.V."/>
            <person name="Aves S.J."/>
            <person name="Beiko R.G."/>
            <person name="Coutinho P."/>
            <person name="Dacks J.B."/>
            <person name="Durnford D.G."/>
            <person name="Fast N.M."/>
            <person name="Green B.R."/>
            <person name="Grisdale C."/>
            <person name="Hempe F."/>
            <person name="Henrissat B."/>
            <person name="Hoppner M.P."/>
            <person name="Ishida K.-I."/>
            <person name="Kim E."/>
            <person name="Koreny L."/>
            <person name="Kroth P.G."/>
            <person name="Liu Y."/>
            <person name="Malik S.-B."/>
            <person name="Maier U.G."/>
            <person name="McRose D."/>
            <person name="Mock T."/>
            <person name="Neilson J.A."/>
            <person name="Onodera N.T."/>
            <person name="Poole A.M."/>
            <person name="Pritham E.J."/>
            <person name="Richards T.A."/>
            <person name="Rocap G."/>
            <person name="Roy S.W."/>
            <person name="Sarai C."/>
            <person name="Schaack S."/>
            <person name="Shirato S."/>
            <person name="Slamovits C.H."/>
            <person name="Spencer D.F."/>
            <person name="Suzuki S."/>
            <person name="Worden A.Z."/>
            <person name="Zauner S."/>
            <person name="Barry K."/>
            <person name="Bell C."/>
            <person name="Bharti A.K."/>
            <person name="Crow J.A."/>
            <person name="Grimwood J."/>
            <person name="Kramer R."/>
            <person name="Lindquist E."/>
            <person name="Lucas S."/>
            <person name="Salamov A."/>
            <person name="McFadden G.I."/>
            <person name="Lane C.E."/>
            <person name="Keeling P.J."/>
            <person name="Gray M.W."/>
            <person name="Grigoriev I.V."/>
            <person name="Archibald J.M."/>
        </authorList>
    </citation>
    <scope>NUCLEOTIDE SEQUENCE</scope>
    <source>
        <strain evidence="4">CCMP2712</strain>
    </source>
</reference>
<sequence length="114" mass="12498">MVKEQLRLAELEGDKKKAAEAQVRLRKEELKLAKFEGEEELAHAKRNLTEANLNLSVATVSELLRNATGEDAARLSRELEVARYALISHQGDGSGKFLSVLCALCGHKCLNGVP</sequence>
<dbReference type="GeneID" id="17308237"/>
<dbReference type="EnsemblProtists" id="EKX51553">
    <property type="protein sequence ID" value="EKX51553"/>
    <property type="gene ID" value="GUITHDRAFT_102816"/>
</dbReference>
<accession>L1JTY8</accession>
<dbReference type="RefSeq" id="XP_005838533.1">
    <property type="nucleotide sequence ID" value="XM_005838476.1"/>
</dbReference>
<proteinExistence type="predicted"/>
<keyword evidence="4" id="KW-1185">Reference proteome</keyword>
<dbReference type="Proteomes" id="UP000011087">
    <property type="component" value="Unassembled WGS sequence"/>
</dbReference>
<name>L1JTY8_GUITC</name>
<reference evidence="3" key="3">
    <citation type="submission" date="2016-03" db="UniProtKB">
        <authorList>
            <consortium name="EnsemblProtists"/>
        </authorList>
    </citation>
    <scope>IDENTIFICATION</scope>
</reference>
<evidence type="ECO:0000256" key="1">
    <source>
        <dbReference type="SAM" id="Coils"/>
    </source>
</evidence>
<evidence type="ECO:0000313" key="2">
    <source>
        <dbReference type="EMBL" id="EKX51553.1"/>
    </source>
</evidence>
<dbReference type="EMBL" id="JH992975">
    <property type="protein sequence ID" value="EKX51553.1"/>
    <property type="molecule type" value="Genomic_DNA"/>
</dbReference>